<dbReference type="GO" id="GO:0005737">
    <property type="term" value="C:cytoplasm"/>
    <property type="evidence" value="ECO:0007669"/>
    <property type="project" value="UniProtKB-SubCell"/>
</dbReference>
<comment type="subcellular location">
    <subcellularLocation>
        <location evidence="2">Cytoplasm</location>
    </subcellularLocation>
</comment>
<dbReference type="PANTHER" id="PTHR12598">
    <property type="entry name" value="COPPER HOMEOSTASIS PROTEIN CUTC"/>
    <property type="match status" value="1"/>
</dbReference>
<proteinExistence type="inferred from homology"/>
<reference evidence="3" key="1">
    <citation type="submission" date="2024-05" db="EMBL/GenBank/DDBJ databases">
        <title>Planctomycetes of the genus Singulisphaera possess chitinolytic capabilities.</title>
        <authorList>
            <person name="Ivanova A."/>
        </authorList>
    </citation>
    <scope>NUCLEOTIDE SEQUENCE</scope>
    <source>
        <strain evidence="3">Ch08T</strain>
    </source>
</reference>
<gene>
    <name evidence="2" type="primary">cutC</name>
    <name evidence="3" type="ORF">V5E97_16735</name>
</gene>
<comment type="similarity">
    <text evidence="1 2">Belongs to the CutC family.</text>
</comment>
<dbReference type="PANTHER" id="PTHR12598:SF0">
    <property type="entry name" value="COPPER HOMEOSTASIS PROTEIN CUTC HOMOLOG"/>
    <property type="match status" value="1"/>
</dbReference>
<evidence type="ECO:0000256" key="2">
    <source>
        <dbReference type="HAMAP-Rule" id="MF_00795"/>
    </source>
</evidence>
<sequence>MNVVVEICVEGIESALAAHTGGTDRIELCENLAVGGVTPSMGSIALACRRLAIPVHVLIRPRGGDFVYTDAEFEVMQHDIAMAKSLGAAGVVFGLLRPDRSLDHERLAHLMTVSHPLDVTFHRAFDEMNNPLEAVEALVSLGVERILTSGGAVRAVDGLIRLAEFSQQAAGRIAIAAGGRITEADLPAILGAGLKEIHIGSAACTGNRIDADKVRRMVEAVRTWPL</sequence>
<dbReference type="InterPro" id="IPR005627">
    <property type="entry name" value="CutC-like"/>
</dbReference>
<evidence type="ECO:0000256" key="1">
    <source>
        <dbReference type="ARBA" id="ARBA00007768"/>
    </source>
</evidence>
<keyword evidence="2" id="KW-0963">Cytoplasm</keyword>
<dbReference type="SUPFAM" id="SSF110395">
    <property type="entry name" value="CutC-like"/>
    <property type="match status" value="1"/>
</dbReference>
<dbReference type="GO" id="GO:0005507">
    <property type="term" value="F:copper ion binding"/>
    <property type="evidence" value="ECO:0007669"/>
    <property type="project" value="TreeGrafter"/>
</dbReference>
<dbReference type="AlphaFoldDB" id="A0AAU7CQP9"/>
<evidence type="ECO:0000313" key="3">
    <source>
        <dbReference type="EMBL" id="XBH07615.1"/>
    </source>
</evidence>
<comment type="caution">
    <text evidence="2">Once thought to be involved in copper homeostasis, experiments in E.coli have shown this is not the case.</text>
</comment>
<dbReference type="Gene3D" id="3.20.20.380">
    <property type="entry name" value="Copper homeostasis (CutC) domain"/>
    <property type="match status" value="1"/>
</dbReference>
<dbReference type="RefSeq" id="WP_406700455.1">
    <property type="nucleotide sequence ID" value="NZ_CP155447.1"/>
</dbReference>
<dbReference type="InterPro" id="IPR036822">
    <property type="entry name" value="CutC-like_dom_sf"/>
</dbReference>
<name>A0AAU7CQP9_9BACT</name>
<protein>
    <recommendedName>
        <fullName evidence="2">PF03932 family protein CutC</fullName>
    </recommendedName>
</protein>
<accession>A0AAU7CQP9</accession>
<dbReference type="Pfam" id="PF03932">
    <property type="entry name" value="CutC"/>
    <property type="match status" value="1"/>
</dbReference>
<dbReference type="EMBL" id="CP155447">
    <property type="protein sequence ID" value="XBH07615.1"/>
    <property type="molecule type" value="Genomic_DNA"/>
</dbReference>
<organism evidence="3">
    <name type="scientific">Singulisphaera sp. Ch08</name>
    <dbReference type="NCBI Taxonomy" id="3120278"/>
    <lineage>
        <taxon>Bacteria</taxon>
        <taxon>Pseudomonadati</taxon>
        <taxon>Planctomycetota</taxon>
        <taxon>Planctomycetia</taxon>
        <taxon>Isosphaerales</taxon>
        <taxon>Isosphaeraceae</taxon>
        <taxon>Singulisphaera</taxon>
    </lineage>
</organism>
<dbReference type="HAMAP" id="MF_00795">
    <property type="entry name" value="CutC"/>
    <property type="match status" value="1"/>
</dbReference>